<proteinExistence type="predicted"/>
<dbReference type="RefSeq" id="WP_239894305.1">
    <property type="nucleotide sequence ID" value="NZ_JAJAXM010000025.1"/>
</dbReference>
<sequence length="192" mass="21566">MDIHSNKDKSNSDGSSNIAMRSVAETVLSSLEKRFGIMFPPDHPAFMRYSEDTLTDLRDDVVSDWAKSFEEACIPIDTILKTSKKFIDSGIEFPTVNAFIVAAQLLSVGSFSGILPQSEHDIEAGELAKTMLSTHGDNAMDLLLQAAAILNEHSYRKLKTVSPEFRDEEFSSRARMFNERIRLRGIDWFLKS</sequence>
<comment type="caution">
    <text evidence="1">The sequence shown here is derived from an EMBL/GenBank/DDBJ whole genome shotgun (WGS) entry which is preliminary data.</text>
</comment>
<protein>
    <submittedName>
        <fullName evidence="1">Uncharacterized protein</fullName>
    </submittedName>
</protein>
<reference evidence="1 2" key="1">
    <citation type="submission" date="2021-10" db="EMBL/GenBank/DDBJ databases">
        <title>Whole-genome sequencing analysis of Laribacter hongkongensis: virulence gene profiles, carbohydrate-active enzyme prediction, and antimicrobial resistance characterization.</title>
        <authorList>
            <person name="Yuan P."/>
            <person name="Zhan Y."/>
            <person name="Chen D."/>
        </authorList>
    </citation>
    <scope>NUCLEOTIDE SEQUENCE [LARGE SCALE GENOMIC DNA]</scope>
    <source>
        <strain evidence="1 2">W67</strain>
    </source>
</reference>
<gene>
    <name evidence="1" type="ORF">LH440_12605</name>
</gene>
<dbReference type="EMBL" id="JAJAXM010000025">
    <property type="protein sequence ID" value="MCG9026727.1"/>
    <property type="molecule type" value="Genomic_DNA"/>
</dbReference>
<accession>A0ABD4SU37</accession>
<organism evidence="1 2">
    <name type="scientific">Laribacter hongkongensis</name>
    <dbReference type="NCBI Taxonomy" id="168471"/>
    <lineage>
        <taxon>Bacteria</taxon>
        <taxon>Pseudomonadati</taxon>
        <taxon>Pseudomonadota</taxon>
        <taxon>Betaproteobacteria</taxon>
        <taxon>Neisseriales</taxon>
        <taxon>Aquaspirillaceae</taxon>
        <taxon>Laribacter</taxon>
    </lineage>
</organism>
<dbReference type="AlphaFoldDB" id="A0ABD4SU37"/>
<dbReference type="Proteomes" id="UP001200247">
    <property type="component" value="Unassembled WGS sequence"/>
</dbReference>
<name>A0ABD4SU37_9NEIS</name>
<evidence type="ECO:0000313" key="1">
    <source>
        <dbReference type="EMBL" id="MCG9026727.1"/>
    </source>
</evidence>
<evidence type="ECO:0000313" key="2">
    <source>
        <dbReference type="Proteomes" id="UP001200247"/>
    </source>
</evidence>